<protein>
    <submittedName>
        <fullName evidence="1">Uncharacterized protein</fullName>
    </submittedName>
</protein>
<evidence type="ECO:0000313" key="1">
    <source>
        <dbReference type="EMBL" id="KAF1951384.1"/>
    </source>
</evidence>
<gene>
    <name evidence="1" type="ORF">CC80DRAFT_508999</name>
</gene>
<accession>A0A6A5TGX7</accession>
<proteinExistence type="predicted"/>
<dbReference type="AlphaFoldDB" id="A0A6A5TGX7"/>
<dbReference type="OrthoDB" id="3695094at2759"/>
<evidence type="ECO:0000313" key="2">
    <source>
        <dbReference type="Proteomes" id="UP000800035"/>
    </source>
</evidence>
<dbReference type="Proteomes" id="UP000800035">
    <property type="component" value="Unassembled WGS sequence"/>
</dbReference>
<organism evidence="1 2">
    <name type="scientific">Byssothecium circinans</name>
    <dbReference type="NCBI Taxonomy" id="147558"/>
    <lineage>
        <taxon>Eukaryota</taxon>
        <taxon>Fungi</taxon>
        <taxon>Dikarya</taxon>
        <taxon>Ascomycota</taxon>
        <taxon>Pezizomycotina</taxon>
        <taxon>Dothideomycetes</taxon>
        <taxon>Pleosporomycetidae</taxon>
        <taxon>Pleosporales</taxon>
        <taxon>Massarineae</taxon>
        <taxon>Massarinaceae</taxon>
        <taxon>Byssothecium</taxon>
    </lineage>
</organism>
<dbReference type="InterPro" id="IPR036452">
    <property type="entry name" value="Ribo_hydro-like"/>
</dbReference>
<dbReference type="Gene3D" id="3.90.245.10">
    <property type="entry name" value="Ribonucleoside hydrolase-like"/>
    <property type="match status" value="1"/>
</dbReference>
<dbReference type="GO" id="GO:0016799">
    <property type="term" value="F:hydrolase activity, hydrolyzing N-glycosyl compounds"/>
    <property type="evidence" value="ECO:0007669"/>
    <property type="project" value="InterPro"/>
</dbReference>
<sequence>MSALLPESSGSIAPNDAPKVAASPKIIIFVDIPDPDNLYMIIYLLRRYQNTPLDGKVCIVLSPRILDLRAPHYGPHFRKLLHHCEGIENLAFPILNQGMLEERIQDVPEEYRQWFYIDEDYAGAESIQEDTELYMEVSILRFVYALTLQGFSTEQYQIYWDRRSLGKSATETSYDQLGDPAIRHAFHVHDFRYGFNGEKKESYAGIVKEYQGHPSDELRGRLRPLLDSHVKRMLTVLKQDEPKNFYEDFDALIEDCHDSKRAANAHLFIGGPFTEAWRYIYEMDGDGDAPAEFQTGTRRGDLPVEVTAMAWSIDNSINIFPEQFNLYADSHSAQAIFRMIETRGTPCRIIPTDSIKQTDYHFKWEDTVEIFGRSKYLSNLVENFDRDTGGDHKDRYWCNFDGIAAVAHDMPELFDWVPMGVKMTLEKTAAGNQSKRVINDFVEKKPSKIKIARYRGSTNDEVKQNLKRQVDELHSGRPALGFQRGVAAQWCQSGYVRKAWLDLGLPVLGSEAGFEKVSSALDRHR</sequence>
<reference evidence="1" key="1">
    <citation type="journal article" date="2020" name="Stud. Mycol.">
        <title>101 Dothideomycetes genomes: a test case for predicting lifestyles and emergence of pathogens.</title>
        <authorList>
            <person name="Haridas S."/>
            <person name="Albert R."/>
            <person name="Binder M."/>
            <person name="Bloem J."/>
            <person name="Labutti K."/>
            <person name="Salamov A."/>
            <person name="Andreopoulos B."/>
            <person name="Baker S."/>
            <person name="Barry K."/>
            <person name="Bills G."/>
            <person name="Bluhm B."/>
            <person name="Cannon C."/>
            <person name="Castanera R."/>
            <person name="Culley D."/>
            <person name="Daum C."/>
            <person name="Ezra D."/>
            <person name="Gonzalez J."/>
            <person name="Henrissat B."/>
            <person name="Kuo A."/>
            <person name="Liang C."/>
            <person name="Lipzen A."/>
            <person name="Lutzoni F."/>
            <person name="Magnuson J."/>
            <person name="Mondo S."/>
            <person name="Nolan M."/>
            <person name="Ohm R."/>
            <person name="Pangilinan J."/>
            <person name="Park H.-J."/>
            <person name="Ramirez L."/>
            <person name="Alfaro M."/>
            <person name="Sun H."/>
            <person name="Tritt A."/>
            <person name="Yoshinaga Y."/>
            <person name="Zwiers L.-H."/>
            <person name="Turgeon B."/>
            <person name="Goodwin S."/>
            <person name="Spatafora J."/>
            <person name="Crous P."/>
            <person name="Grigoriev I."/>
        </authorList>
    </citation>
    <scope>NUCLEOTIDE SEQUENCE</scope>
    <source>
        <strain evidence="1">CBS 675.92</strain>
    </source>
</reference>
<name>A0A6A5TGX7_9PLEO</name>
<keyword evidence="2" id="KW-1185">Reference proteome</keyword>
<dbReference type="EMBL" id="ML977018">
    <property type="protein sequence ID" value="KAF1951384.1"/>
    <property type="molecule type" value="Genomic_DNA"/>
</dbReference>